<dbReference type="Proteomes" id="UP000010729">
    <property type="component" value="Unassembled WGS sequence"/>
</dbReference>
<gene>
    <name evidence="2" type="ORF">D477_012850</name>
</gene>
<dbReference type="EMBL" id="ANPE02000150">
    <property type="protein sequence ID" value="EMY33855.1"/>
    <property type="molecule type" value="Genomic_DNA"/>
</dbReference>
<evidence type="ECO:0000256" key="1">
    <source>
        <dbReference type="SAM" id="MobiDB-lite"/>
    </source>
</evidence>
<comment type="caution">
    <text evidence="2">The sequence shown here is derived from an EMBL/GenBank/DDBJ whole genome shotgun (WGS) entry which is preliminary data.</text>
</comment>
<evidence type="ECO:0000313" key="2">
    <source>
        <dbReference type="EMBL" id="EMY33855.1"/>
    </source>
</evidence>
<protein>
    <submittedName>
        <fullName evidence="2">Uncharacterized protein</fullName>
    </submittedName>
</protein>
<organism evidence="2 3">
    <name type="scientific">Arthrobacter crystallopoietes BAB-32</name>
    <dbReference type="NCBI Taxonomy" id="1246476"/>
    <lineage>
        <taxon>Bacteria</taxon>
        <taxon>Bacillati</taxon>
        <taxon>Actinomycetota</taxon>
        <taxon>Actinomycetes</taxon>
        <taxon>Micrococcales</taxon>
        <taxon>Micrococcaceae</taxon>
        <taxon>Crystallibacter</taxon>
    </lineage>
</organism>
<accession>N1UXT6</accession>
<reference evidence="2 3" key="1">
    <citation type="journal article" date="2013" name="Genome Announc.">
        <title>Draft Genome Sequence of Arthrobacter crystallopoietes Strain BAB-32, Revealing Genes for Bioremediation.</title>
        <authorList>
            <person name="Joshi M.N."/>
            <person name="Pandit A.S."/>
            <person name="Sharma A."/>
            <person name="Pandya R.V."/>
            <person name="Desai S.M."/>
            <person name="Saxena A.K."/>
            <person name="Bagatharia S.B."/>
        </authorList>
    </citation>
    <scope>NUCLEOTIDE SEQUENCE [LARGE SCALE GENOMIC DNA]</scope>
    <source>
        <strain evidence="2 3">BAB-32</strain>
    </source>
</reference>
<sequence>MDYQNVHLTGYGQFAVHGEPKHYYLIDPLSYAVQLLAARKEAQGERYRPAELRKIHVFRGLPSNKSEPKSYARSQSQQAQWTRDPRVEVRYRALKYPYDWPTTPAQEKGVDVMLAISFVMAAQRFDADVLIMASHDTDLEPALTAAGEFPGRRIETAGWQNCKRLQGGKRWHTFMKSESFMKSIDRTFYS</sequence>
<name>N1UXT6_9MICC</name>
<keyword evidence="3" id="KW-1185">Reference proteome</keyword>
<evidence type="ECO:0000313" key="3">
    <source>
        <dbReference type="Proteomes" id="UP000010729"/>
    </source>
</evidence>
<proteinExistence type="predicted"/>
<feature type="region of interest" description="Disordered" evidence="1">
    <location>
        <begin position="61"/>
        <end position="80"/>
    </location>
</feature>
<dbReference type="Gene3D" id="3.40.50.1010">
    <property type="entry name" value="5'-nuclease"/>
    <property type="match status" value="1"/>
</dbReference>
<dbReference type="AlphaFoldDB" id="N1UXT6"/>